<dbReference type="CDD" id="cd24054">
    <property type="entry name" value="ASKHA_NBD_AaPPX-GppA_MtPPX2-like"/>
    <property type="match status" value="1"/>
</dbReference>
<dbReference type="Gene3D" id="3.30.420.150">
    <property type="entry name" value="Exopolyphosphatase. Domain 2"/>
    <property type="match status" value="1"/>
</dbReference>
<evidence type="ECO:0000259" key="1">
    <source>
        <dbReference type="Pfam" id="PF02541"/>
    </source>
</evidence>
<evidence type="ECO:0000313" key="3">
    <source>
        <dbReference type="Proteomes" id="UP000525652"/>
    </source>
</evidence>
<protein>
    <recommendedName>
        <fullName evidence="1">Ppx/GppA phosphatase N-terminal domain-containing protein</fullName>
    </recommendedName>
</protein>
<dbReference type="RefSeq" id="WP_185692047.1">
    <property type="nucleotide sequence ID" value="NZ_JACHVA010000052.1"/>
</dbReference>
<dbReference type="PANTHER" id="PTHR30005">
    <property type="entry name" value="EXOPOLYPHOSPHATASE"/>
    <property type="match status" value="1"/>
</dbReference>
<name>A0A7X1AWR3_9BACT</name>
<comment type="caution">
    <text evidence="2">The sequence shown here is derived from an EMBL/GenBank/DDBJ whole genome shotgun (WGS) entry which is preliminary data.</text>
</comment>
<feature type="domain" description="Ppx/GppA phosphatase N-terminal" evidence="1">
    <location>
        <begin position="29"/>
        <end position="314"/>
    </location>
</feature>
<dbReference type="EMBL" id="JACHVA010000052">
    <property type="protein sequence ID" value="MBC2601332.1"/>
    <property type="molecule type" value="Genomic_DNA"/>
</dbReference>
<dbReference type="AlphaFoldDB" id="A0A7X1AWR3"/>
<dbReference type="Proteomes" id="UP000525652">
    <property type="component" value="Unassembled WGS sequence"/>
</dbReference>
<sequence length="317" mass="34643">MKNEDSHPSRAGVIDVGSNTIKILAGERTAEGMKILFDQTAECRISEGMYSEPPRFTEVAMEQSALAIRGLLEQTRELGLETIQVLSTSAVRDAENRKEFTQKVVEQTGLPLAILTGEEEAQGIANGIAQEPAVNAMAPYTVSDLGGGSLEWIFRNHGRIEKITSMQLGAVRMLNRCLPDATAPVSPSAKEAIRSHCLETFRRHLPADPLPTDCMHWGTGGAFTITRLLLATEKGISLKEQSQRIPIDEIQRIEATLSALPLAERQNYPGLPPTRADILPVALIIIQALAEFSRAQAFHHSFCNLRMGRLASLLGIL</sequence>
<dbReference type="Gene3D" id="3.30.420.40">
    <property type="match status" value="1"/>
</dbReference>
<dbReference type="Pfam" id="PF02541">
    <property type="entry name" value="Ppx-GppA"/>
    <property type="match status" value="1"/>
</dbReference>
<keyword evidence="3" id="KW-1185">Reference proteome</keyword>
<dbReference type="GO" id="GO:0016462">
    <property type="term" value="F:pyrophosphatase activity"/>
    <property type="evidence" value="ECO:0007669"/>
    <property type="project" value="TreeGrafter"/>
</dbReference>
<organism evidence="2 3">
    <name type="scientific">Puniceicoccus vermicola</name>
    <dbReference type="NCBI Taxonomy" id="388746"/>
    <lineage>
        <taxon>Bacteria</taxon>
        <taxon>Pseudomonadati</taxon>
        <taxon>Verrucomicrobiota</taxon>
        <taxon>Opitutia</taxon>
        <taxon>Puniceicoccales</taxon>
        <taxon>Puniceicoccaceae</taxon>
        <taxon>Puniceicoccus</taxon>
    </lineage>
</organism>
<dbReference type="PANTHER" id="PTHR30005:SF0">
    <property type="entry name" value="RETROGRADE REGULATION PROTEIN 2"/>
    <property type="match status" value="1"/>
</dbReference>
<dbReference type="SUPFAM" id="SSF53067">
    <property type="entry name" value="Actin-like ATPase domain"/>
    <property type="match status" value="2"/>
</dbReference>
<dbReference type="InterPro" id="IPR003695">
    <property type="entry name" value="Ppx_GppA_N"/>
</dbReference>
<gene>
    <name evidence="2" type="ORF">H5P30_06035</name>
</gene>
<accession>A0A7X1AWR3</accession>
<evidence type="ECO:0000313" key="2">
    <source>
        <dbReference type="EMBL" id="MBC2601332.1"/>
    </source>
</evidence>
<dbReference type="InterPro" id="IPR050273">
    <property type="entry name" value="GppA/Ppx_hydrolase"/>
</dbReference>
<proteinExistence type="predicted"/>
<dbReference type="InterPro" id="IPR043129">
    <property type="entry name" value="ATPase_NBD"/>
</dbReference>
<reference evidence="2 3" key="1">
    <citation type="submission" date="2020-07" db="EMBL/GenBank/DDBJ databases">
        <authorList>
            <person name="Feng X."/>
        </authorList>
    </citation>
    <scope>NUCLEOTIDE SEQUENCE [LARGE SCALE GENOMIC DNA]</scope>
    <source>
        <strain evidence="2 3">JCM14086</strain>
    </source>
</reference>